<dbReference type="InterPro" id="IPR000890">
    <property type="entry name" value="Aliphatic_acid_kin_short-chain"/>
</dbReference>
<dbReference type="PROSITE" id="PS01075">
    <property type="entry name" value="ACETATE_KINASE_1"/>
    <property type="match status" value="1"/>
</dbReference>
<dbReference type="Gene3D" id="3.30.420.40">
    <property type="match status" value="2"/>
</dbReference>
<dbReference type="GO" id="GO:0005524">
    <property type="term" value="F:ATP binding"/>
    <property type="evidence" value="ECO:0007669"/>
    <property type="project" value="UniProtKB-KW"/>
</dbReference>
<protein>
    <recommendedName>
        <fullName evidence="9">Acetate kinase</fullName>
        <ecNumber evidence="9">2.7.2.1</ecNumber>
    </recommendedName>
    <alternativeName>
        <fullName evidence="9">Acetokinase</fullName>
    </alternativeName>
</protein>
<evidence type="ECO:0000256" key="8">
    <source>
        <dbReference type="ARBA" id="ARBA00022842"/>
    </source>
</evidence>
<comment type="cofactor">
    <cofactor evidence="9">
        <name>Mg(2+)</name>
        <dbReference type="ChEBI" id="CHEBI:18420"/>
    </cofactor>
    <cofactor evidence="9">
        <name>Mn(2+)</name>
        <dbReference type="ChEBI" id="CHEBI:29035"/>
    </cofactor>
    <text evidence="9">Mg(2+). Can also accept Mn(2+).</text>
</comment>
<name>A0AA35V859_9PROT</name>
<dbReference type="InterPro" id="IPR043129">
    <property type="entry name" value="ATPase_NBD"/>
</dbReference>
<dbReference type="HAMAP" id="MF_00020">
    <property type="entry name" value="Acetate_kinase"/>
    <property type="match status" value="1"/>
</dbReference>
<comment type="caution">
    <text evidence="11">The sequence shown here is derived from an EMBL/GenBank/DDBJ whole genome shotgun (WGS) entry which is preliminary data.</text>
</comment>
<dbReference type="GO" id="GO:0008776">
    <property type="term" value="F:acetate kinase activity"/>
    <property type="evidence" value="ECO:0007669"/>
    <property type="project" value="UniProtKB-UniRule"/>
</dbReference>
<evidence type="ECO:0000256" key="9">
    <source>
        <dbReference type="HAMAP-Rule" id="MF_00020"/>
    </source>
</evidence>
<dbReference type="GO" id="GO:0005829">
    <property type="term" value="C:cytosol"/>
    <property type="evidence" value="ECO:0007669"/>
    <property type="project" value="TreeGrafter"/>
</dbReference>
<comment type="similarity">
    <text evidence="1 9 10">Belongs to the acetokinase family.</text>
</comment>
<feature type="binding site" evidence="9">
    <location>
        <begin position="334"/>
        <end position="338"/>
    </location>
    <ligand>
        <name>ATP</name>
        <dbReference type="ChEBI" id="CHEBI:30616"/>
    </ligand>
</feature>
<feature type="binding site" evidence="9">
    <location>
        <position position="13"/>
    </location>
    <ligand>
        <name>Mg(2+)</name>
        <dbReference type="ChEBI" id="CHEBI:18420"/>
    </ligand>
</feature>
<evidence type="ECO:0000313" key="12">
    <source>
        <dbReference type="Proteomes" id="UP001176960"/>
    </source>
</evidence>
<dbReference type="Proteomes" id="UP001176960">
    <property type="component" value="Unassembled WGS sequence"/>
</dbReference>
<feature type="site" description="Transition state stabilizer" evidence="9">
    <location>
        <position position="186"/>
    </location>
</feature>
<keyword evidence="7 9" id="KW-0067">ATP-binding</keyword>
<comment type="subunit">
    <text evidence="9">Homodimer.</text>
</comment>
<evidence type="ECO:0000256" key="4">
    <source>
        <dbReference type="ARBA" id="ARBA00022723"/>
    </source>
</evidence>
<keyword evidence="3 9" id="KW-0808">Transferase</keyword>
<organism evidence="11 12">
    <name type="scientific">Brytella acorum</name>
    <dbReference type="NCBI Taxonomy" id="2959299"/>
    <lineage>
        <taxon>Bacteria</taxon>
        <taxon>Pseudomonadati</taxon>
        <taxon>Pseudomonadota</taxon>
        <taxon>Alphaproteobacteria</taxon>
        <taxon>Acetobacterales</taxon>
        <taxon>Acetobacteraceae</taxon>
        <taxon>Brytella</taxon>
    </lineage>
</organism>
<keyword evidence="6 9" id="KW-0418">Kinase</keyword>
<evidence type="ECO:0000256" key="1">
    <source>
        <dbReference type="ARBA" id="ARBA00008748"/>
    </source>
</evidence>
<feature type="active site" description="Proton donor/acceptor" evidence="9">
    <location>
        <position position="155"/>
    </location>
</feature>
<dbReference type="PRINTS" id="PR00471">
    <property type="entry name" value="ACETATEKNASE"/>
</dbReference>
<feature type="binding site" evidence="9">
    <location>
        <position position="20"/>
    </location>
    <ligand>
        <name>ATP</name>
        <dbReference type="ChEBI" id="CHEBI:30616"/>
    </ligand>
</feature>
<evidence type="ECO:0000313" key="11">
    <source>
        <dbReference type="EMBL" id="CAI9121382.1"/>
    </source>
</evidence>
<dbReference type="RefSeq" id="WP_289840682.1">
    <property type="nucleotide sequence ID" value="NZ_CATKSH010000014.1"/>
</dbReference>
<keyword evidence="2 9" id="KW-0963">Cytoplasm</keyword>
<dbReference type="EC" id="2.7.2.1" evidence="9"/>
<keyword evidence="5 9" id="KW-0547">Nucleotide-binding</keyword>
<evidence type="ECO:0000256" key="6">
    <source>
        <dbReference type="ARBA" id="ARBA00022777"/>
    </source>
</evidence>
<dbReference type="SUPFAM" id="SSF53067">
    <property type="entry name" value="Actin-like ATPase domain"/>
    <property type="match status" value="2"/>
</dbReference>
<dbReference type="InterPro" id="IPR023865">
    <property type="entry name" value="Aliphatic_acid_kinase_CS"/>
</dbReference>
<evidence type="ECO:0000256" key="3">
    <source>
        <dbReference type="ARBA" id="ARBA00022679"/>
    </source>
</evidence>
<comment type="function">
    <text evidence="9">Catalyzes the formation of acetyl phosphate from acetate and ATP. Can also catalyze the reverse reaction.</text>
</comment>
<dbReference type="GO" id="GO:0006083">
    <property type="term" value="P:acetate metabolic process"/>
    <property type="evidence" value="ECO:0007669"/>
    <property type="project" value="TreeGrafter"/>
</dbReference>
<evidence type="ECO:0000256" key="2">
    <source>
        <dbReference type="ARBA" id="ARBA00022490"/>
    </source>
</evidence>
<feature type="binding site" evidence="9">
    <location>
        <position position="98"/>
    </location>
    <ligand>
        <name>substrate</name>
    </ligand>
</feature>
<dbReference type="InterPro" id="IPR004372">
    <property type="entry name" value="Ac/propionate_kinase"/>
</dbReference>
<keyword evidence="8 9" id="KW-0460">Magnesium</keyword>
<reference evidence="11" key="1">
    <citation type="submission" date="2023-03" db="EMBL/GenBank/DDBJ databases">
        <authorList>
            <person name="Cleenwerck I."/>
        </authorList>
    </citation>
    <scope>NUCLEOTIDE SEQUENCE</scope>
    <source>
        <strain evidence="11">LMG 32879</strain>
    </source>
</reference>
<dbReference type="PANTHER" id="PTHR21060">
    <property type="entry name" value="ACETATE KINASE"/>
    <property type="match status" value="1"/>
</dbReference>
<dbReference type="PIRSF" id="PIRSF000722">
    <property type="entry name" value="Acetate_prop_kin"/>
    <property type="match status" value="1"/>
</dbReference>
<proteinExistence type="inferred from homology"/>
<dbReference type="GO" id="GO:0006085">
    <property type="term" value="P:acetyl-CoA biosynthetic process"/>
    <property type="evidence" value="ECO:0007669"/>
    <property type="project" value="UniProtKB-UniRule"/>
</dbReference>
<feature type="binding site" evidence="9">
    <location>
        <begin position="213"/>
        <end position="217"/>
    </location>
    <ligand>
        <name>ATP</name>
        <dbReference type="ChEBI" id="CHEBI:30616"/>
    </ligand>
</feature>
<comment type="catalytic activity">
    <reaction evidence="9">
        <text>acetate + ATP = acetyl phosphate + ADP</text>
        <dbReference type="Rhea" id="RHEA:11352"/>
        <dbReference type="ChEBI" id="CHEBI:22191"/>
        <dbReference type="ChEBI" id="CHEBI:30089"/>
        <dbReference type="ChEBI" id="CHEBI:30616"/>
        <dbReference type="ChEBI" id="CHEBI:456216"/>
        <dbReference type="EC" id="2.7.2.1"/>
    </reaction>
</comment>
<dbReference type="EMBL" id="CATKSH010000014">
    <property type="protein sequence ID" value="CAI9121382.1"/>
    <property type="molecule type" value="Genomic_DNA"/>
</dbReference>
<dbReference type="PANTHER" id="PTHR21060:SF21">
    <property type="entry name" value="ACETATE KINASE"/>
    <property type="match status" value="1"/>
</dbReference>
<dbReference type="PROSITE" id="PS01076">
    <property type="entry name" value="ACETATE_KINASE_2"/>
    <property type="match status" value="1"/>
</dbReference>
<comment type="subcellular location">
    <subcellularLocation>
        <location evidence="9">Cytoplasm</location>
    </subcellularLocation>
</comment>
<accession>A0AA35V859</accession>
<evidence type="ECO:0000256" key="7">
    <source>
        <dbReference type="ARBA" id="ARBA00022840"/>
    </source>
</evidence>
<keyword evidence="4 9" id="KW-0479">Metal-binding</keyword>
<gene>
    <name evidence="9" type="primary">ackA</name>
    <name evidence="11" type="ORF">LMG32879_002229</name>
</gene>
<dbReference type="AlphaFoldDB" id="A0AA35V859"/>
<feature type="binding site" evidence="9">
    <location>
        <position position="385"/>
    </location>
    <ligand>
        <name>Mg(2+)</name>
        <dbReference type="ChEBI" id="CHEBI:18420"/>
    </ligand>
</feature>
<evidence type="ECO:0000256" key="5">
    <source>
        <dbReference type="ARBA" id="ARBA00022741"/>
    </source>
</evidence>
<dbReference type="GO" id="GO:0000287">
    <property type="term" value="F:magnesium ion binding"/>
    <property type="evidence" value="ECO:0007669"/>
    <property type="project" value="UniProtKB-UniRule"/>
</dbReference>
<comment type="pathway">
    <text evidence="9">Metabolic intermediate biosynthesis; acetyl-CoA biosynthesis; acetyl-CoA from acetate: step 1/2.</text>
</comment>
<feature type="site" description="Transition state stabilizer" evidence="9">
    <location>
        <position position="246"/>
    </location>
</feature>
<dbReference type="NCBIfam" id="TIGR00016">
    <property type="entry name" value="ackA"/>
    <property type="match status" value="1"/>
</dbReference>
<dbReference type="Pfam" id="PF00871">
    <property type="entry name" value="Acetate_kinase"/>
    <property type="match status" value="1"/>
</dbReference>
<feature type="binding site" evidence="9">
    <location>
        <begin position="288"/>
        <end position="290"/>
    </location>
    <ligand>
        <name>ATP</name>
        <dbReference type="ChEBI" id="CHEBI:30616"/>
    </ligand>
</feature>
<sequence length="399" mass="42500">MPQQVSGAILVLNAGSSSVKFALFADGGAQASRLVSGELEGIGERARLKAHDAQGQVLVDRDLAPGADDDAHDVAMKALMEWLETRIGLEAVLAVGHRVVHGGPDFVSPVLIDDEVFSQLEKLTSLSPLHQPACLGPVRALRRAYPALVQVACFDTAFHRTMPAVAQALPLAAAYARKGVRRYGFHGLSYEHIARCLSRNHRELAGARVLAAHVGNGASLCALRHGVSIETTMGFSVLDGLVMGTRTGAIDPGVLLYMLRQENMTPAAVEDVLYHQGGLLGVSGLSGDMRTLREHPHDPAVRMALDLAVYRFVQQAGMMISALQGLDGIVFTGGIGEHDAQFRRDVCAHLAWLGVTLDVAANAAHRSLISAPESAVKVLVIPADEEASIHRHVLACIET</sequence>
<evidence type="ECO:0000256" key="10">
    <source>
        <dbReference type="RuleBase" id="RU003835"/>
    </source>
</evidence>
<keyword evidence="12" id="KW-1185">Reference proteome</keyword>